<dbReference type="PROSITE" id="PS51366">
    <property type="entry name" value="MI"/>
    <property type="match status" value="1"/>
</dbReference>
<feature type="region of interest" description="Disordered" evidence="14">
    <location>
        <begin position="1343"/>
        <end position="1407"/>
    </location>
</feature>
<evidence type="ECO:0000256" key="11">
    <source>
        <dbReference type="ARBA" id="ARBA00037759"/>
    </source>
</evidence>
<evidence type="ECO:0000256" key="6">
    <source>
        <dbReference type="ARBA" id="ARBA00022553"/>
    </source>
</evidence>
<keyword evidence="4" id="KW-1017">Isopeptide bond</keyword>
<keyword evidence="5" id="KW-0396">Initiation factor</keyword>
<feature type="compositionally biased region" description="Pro residues" evidence="14">
    <location>
        <begin position="756"/>
        <end position="767"/>
    </location>
</feature>
<dbReference type="GO" id="GO:0016281">
    <property type="term" value="C:eukaryotic translation initiation factor 4F complex"/>
    <property type="evidence" value="ECO:0007669"/>
    <property type="project" value="TreeGrafter"/>
</dbReference>
<dbReference type="SUPFAM" id="SSF48371">
    <property type="entry name" value="ARM repeat"/>
    <property type="match status" value="2"/>
</dbReference>
<name>A0AAV1I9J7_9CHLO</name>
<organism evidence="17 18">
    <name type="scientific">Coccomyxa viridis</name>
    <dbReference type="NCBI Taxonomy" id="1274662"/>
    <lineage>
        <taxon>Eukaryota</taxon>
        <taxon>Viridiplantae</taxon>
        <taxon>Chlorophyta</taxon>
        <taxon>core chlorophytes</taxon>
        <taxon>Trebouxiophyceae</taxon>
        <taxon>Trebouxiophyceae incertae sedis</taxon>
        <taxon>Coccomyxaceae</taxon>
        <taxon>Coccomyxa</taxon>
    </lineage>
</organism>
<evidence type="ECO:0000259" key="15">
    <source>
        <dbReference type="PROSITE" id="PS51363"/>
    </source>
</evidence>
<dbReference type="Gene3D" id="1.25.40.180">
    <property type="match status" value="3"/>
</dbReference>
<feature type="compositionally biased region" description="Polar residues" evidence="14">
    <location>
        <begin position="274"/>
        <end position="294"/>
    </location>
</feature>
<feature type="compositionally biased region" description="Gly residues" evidence="14">
    <location>
        <begin position="875"/>
        <end position="887"/>
    </location>
</feature>
<protein>
    <recommendedName>
        <fullName evidence="12">Eukaryotic translation initiation factor 4 gamma 2</fullName>
    </recommendedName>
</protein>
<sequence>MSEPGNTPTNTNAGQNRGGRNSYPRGRGQGPVQRGNEGTTAGRSGGRAGGRGGPLFDRPRSGQQIPQRVTDGAHQPQFYVNPGRVPGQQLPAVGASVASGPPGMGGLQFGTVDPNLIGANQYAPGQTIPVAQVQQFMSQGRGHPAQQPKLQHQPQHVAKASGGAQVPIGMGSLPGAAIQQAQPYPQRQMMMQGHQTQPGQQTFPAPYQNAGYYPPGLPMGRSHYSAQLPHPTQHQHPLQHQHHQQHQHPHQHQHQAPSQPPQSHPASAPTQPQGQASNQAYRNPQPQSAFSGPQSVLPKAPAREKKKLSLVDPNTGKAIDLGGGSSKASVNGTVSPVTPGETTPVPARSLSEASKSRPPAKTSPSKVQTLRKPSPIKAAPVDVAPVVRVSPAEPKADQLTPAREEQTLPDLLKAATIEESKPTKAANGAPAEKEGSPQQPESDAQAELEVSSMPTNPSALLPSLAPEAKAKGSYEQSGSKESMSKPAPAPTPVAKDPSATSPDRRPPVMAKEAGKGEQAMMAQATAPEAAPLASEREQKPAEPSMPDVPDTAVPARSAAAESGIAKDDQPKEAGSSLAPQPAQAVPTTEETPKAVPDIQADQKDGSAEPASASAAATVDVTPSGSVDNGPAEVATAQEAQAAAEDTAALPVDNGDVGNHVVEGKGIGLEAAAGAAAEQEEAIKDAKSSAPDEDRPEEAAVVAAPAVPAPSAKAKRKAALSKANAEGPKGTLLDAFTGPPPTAAEPQAEPVKAMPKQMPPPAASPPASAPEKAHSNEADDWETVAEGMTTPSAAKAAAFKATSESASSAVPSGKKVYSRDWLLTLQDGHRQEPHGLVGSGLLMREGGGGGPPSGRAGPSGGFEMRGGPRGAPHMGGPHGGPPGVGSGGPPATDTSRWDRGSMMPPPSGPPGMAGRGIMGPPPPGGGRGGGRGASGIDGAKWQRGLQPPPPPPGMAFTGPQHGYGRSAPSLHKTDNAYKLGATSSDDPDEEKRQKEFKSLLNKLTLDNYETIKDKIVSVGIVSVTTLKGLIDQVFDKALGEPGFSGVYARICYDLNQVLPSFKVLDEEGREEEVEFRRVLLNKCQSEFEEGGAAMRAVEAREKRQREEDAAKAQGKAKEEEREDGEITDSEKQVKAEEKRQKAREDMEAAQRELKARRRALGNIQFIGNLYQNRMLTEKIMHGCITELLTEVNSPKAEEVECLCKLMSTIGHLLDASKKGTERMDAYFMRMQKVKEAKSLESRHRFLIQDVIDLRERQGWQARRKVEGPKKIEDIHKEARMEQQRARMAPPPDRRDRRDRMPDRPAMPLRPPERSRVDDRVDGPIRAMNRAPSYEYLATGNALRPGGGAAAREPSMPSLRPGGPGALGAGAGARGSGIRTPSPAREPAAPSAAPSVAPAPPAPAVEEPKELTAEQLALRATTLVEEYLTNRDAKELLLSLQELHSAHADMACLVEGFFNGSFALKGVDREQLVDMLVEIAKKQDQAHLTAEHLEAGIKLVLDTLDQTYIDVPFAPWLVGRAIGALVAQGALELKPMAEHILKAESEEDPERGQDEDAGLIDSGEGLKVIAAVLKRLQADKGAAPAKEAWTATGLTLLEYVPKFEREEEDTLQKVLNKYELQSFHPVEGIQSFLPSALAEARSAEDISDWIREHSGDAADAPEFAEFLAVQLFTHMLGTSPDAGKSVFTADSEYVPLLLTFVSDHGNREVAMVWGAQRVFEDRQRPKGLLRRMLTDLHSLRIVSGQALETWRYKTGDTEAIKDVSSWLDELRNSDEGPE</sequence>
<feature type="compositionally biased region" description="Polar residues" evidence="14">
    <location>
        <begin position="326"/>
        <end position="336"/>
    </location>
</feature>
<evidence type="ECO:0000256" key="14">
    <source>
        <dbReference type="SAM" id="MobiDB-lite"/>
    </source>
</evidence>
<feature type="compositionally biased region" description="Gly residues" evidence="14">
    <location>
        <begin position="43"/>
        <end position="53"/>
    </location>
</feature>
<evidence type="ECO:0000256" key="9">
    <source>
        <dbReference type="ARBA" id="ARBA00022917"/>
    </source>
</evidence>
<evidence type="ECO:0000256" key="7">
    <source>
        <dbReference type="ARBA" id="ARBA00022843"/>
    </source>
</evidence>
<feature type="compositionally biased region" description="Basic and acidic residues" evidence="14">
    <location>
        <begin position="1096"/>
        <end position="1118"/>
    </location>
</feature>
<feature type="compositionally biased region" description="Polar residues" evidence="14">
    <location>
        <begin position="193"/>
        <end position="203"/>
    </location>
</feature>
<keyword evidence="2" id="KW-0488">Methylation</keyword>
<feature type="compositionally biased region" description="Low complexity" evidence="14">
    <location>
        <begin position="631"/>
        <end position="648"/>
    </location>
</feature>
<evidence type="ECO:0000256" key="13">
    <source>
        <dbReference type="ARBA" id="ARBA00046720"/>
    </source>
</evidence>
<feature type="compositionally biased region" description="Basic and acidic residues" evidence="14">
    <location>
        <begin position="1309"/>
        <end position="1321"/>
    </location>
</feature>
<evidence type="ECO:0000256" key="12">
    <source>
        <dbReference type="ARBA" id="ARBA00040449"/>
    </source>
</evidence>
<dbReference type="PANTHER" id="PTHR23253:SF9">
    <property type="entry name" value="EUKARYOTIC TRANSLATION INITIATION FACTOR 4 GAMMA 2"/>
    <property type="match status" value="1"/>
</dbReference>
<feature type="compositionally biased region" description="Basic and acidic residues" evidence="14">
    <location>
        <begin position="1290"/>
        <end position="1301"/>
    </location>
</feature>
<keyword evidence="6" id="KW-0597">Phosphoprotein</keyword>
<feature type="compositionally biased region" description="Gly residues" evidence="14">
    <location>
        <begin position="1360"/>
        <end position="1373"/>
    </location>
</feature>
<feature type="domain" description="W2" evidence="15">
    <location>
        <begin position="1616"/>
        <end position="1776"/>
    </location>
</feature>
<feature type="compositionally biased region" description="Low complexity" evidence="14">
    <location>
        <begin position="791"/>
        <end position="808"/>
    </location>
</feature>
<feature type="compositionally biased region" description="Low complexity" evidence="14">
    <location>
        <begin position="24"/>
        <end position="42"/>
    </location>
</feature>
<dbReference type="SMART" id="SM00543">
    <property type="entry name" value="MIF4G"/>
    <property type="match status" value="1"/>
</dbReference>
<feature type="compositionally biased region" description="Gly residues" evidence="14">
    <location>
        <begin position="924"/>
        <end position="934"/>
    </location>
</feature>
<keyword evidence="9" id="KW-0648">Protein biosynthesis</keyword>
<feature type="compositionally biased region" description="Low complexity" evidence="14">
    <location>
        <begin position="1379"/>
        <end position="1394"/>
    </location>
</feature>
<feature type="region of interest" description="Disordered" evidence="14">
    <location>
        <begin position="1"/>
        <end position="76"/>
    </location>
</feature>
<evidence type="ECO:0000256" key="3">
    <source>
        <dbReference type="ARBA" id="ARBA00022491"/>
    </source>
</evidence>
<dbReference type="GO" id="GO:0003729">
    <property type="term" value="F:mRNA binding"/>
    <property type="evidence" value="ECO:0007669"/>
    <property type="project" value="TreeGrafter"/>
</dbReference>
<evidence type="ECO:0000256" key="5">
    <source>
        <dbReference type="ARBA" id="ARBA00022540"/>
    </source>
</evidence>
<accession>A0AAV1I9J7</accession>
<feature type="region of interest" description="Disordered" evidence="14">
    <location>
        <begin position="191"/>
        <end position="813"/>
    </location>
</feature>
<dbReference type="InterPro" id="IPR003891">
    <property type="entry name" value="Initiation_fac_eIF4g_MI"/>
</dbReference>
<feature type="compositionally biased region" description="Low complexity" evidence="14">
    <location>
        <begin position="264"/>
        <end position="273"/>
    </location>
</feature>
<feature type="compositionally biased region" description="Polar residues" evidence="14">
    <location>
        <begin position="1"/>
        <end position="19"/>
    </location>
</feature>
<gene>
    <name evidence="17" type="ORF">CVIRNUC_006580</name>
</gene>
<keyword evidence="3" id="KW-0678">Repressor</keyword>
<feature type="compositionally biased region" description="Low complexity" evidence="14">
    <location>
        <begin position="698"/>
        <end position="711"/>
    </location>
</feature>
<keyword evidence="10" id="KW-0007">Acetylation</keyword>
<evidence type="ECO:0000256" key="2">
    <source>
        <dbReference type="ARBA" id="ARBA00022481"/>
    </source>
</evidence>
<feature type="compositionally biased region" description="Basic and acidic residues" evidence="14">
    <location>
        <begin position="1127"/>
        <end position="1144"/>
    </location>
</feature>
<dbReference type="GO" id="GO:0006417">
    <property type="term" value="P:regulation of translation"/>
    <property type="evidence" value="ECO:0007669"/>
    <property type="project" value="UniProtKB-KW"/>
</dbReference>
<evidence type="ECO:0000256" key="4">
    <source>
        <dbReference type="ARBA" id="ARBA00022499"/>
    </source>
</evidence>
<feature type="compositionally biased region" description="Low complexity" evidence="14">
    <location>
        <begin position="375"/>
        <end position="392"/>
    </location>
</feature>
<feature type="compositionally biased region" description="Basic residues" evidence="14">
    <location>
        <begin position="237"/>
        <end position="253"/>
    </location>
</feature>
<dbReference type="InterPro" id="IPR003890">
    <property type="entry name" value="MIF4G-like_typ-3"/>
</dbReference>
<dbReference type="EMBL" id="CAUYUE010000008">
    <property type="protein sequence ID" value="CAK0783381.1"/>
    <property type="molecule type" value="Genomic_DNA"/>
</dbReference>
<keyword evidence="7" id="KW-0832">Ubl conjugation</keyword>
<dbReference type="InterPro" id="IPR016024">
    <property type="entry name" value="ARM-type_fold"/>
</dbReference>
<feature type="compositionally biased region" description="Low complexity" evidence="14">
    <location>
        <begin position="607"/>
        <end position="616"/>
    </location>
</feature>
<feature type="region of interest" description="Disordered" evidence="14">
    <location>
        <begin position="829"/>
        <end position="970"/>
    </location>
</feature>
<feature type="compositionally biased region" description="Low complexity" evidence="14">
    <location>
        <begin position="517"/>
        <end position="533"/>
    </location>
</feature>
<evidence type="ECO:0000313" key="17">
    <source>
        <dbReference type="EMBL" id="CAK0783381.1"/>
    </source>
</evidence>
<feature type="compositionally biased region" description="Low complexity" evidence="14">
    <location>
        <begin position="227"/>
        <end position="236"/>
    </location>
</feature>
<keyword evidence="8" id="KW-0810">Translation regulation</keyword>
<feature type="domain" description="MI" evidence="16">
    <location>
        <begin position="1413"/>
        <end position="1539"/>
    </location>
</feature>
<dbReference type="Proteomes" id="UP001314263">
    <property type="component" value="Unassembled WGS sequence"/>
</dbReference>
<proteinExistence type="inferred from homology"/>
<evidence type="ECO:0000259" key="16">
    <source>
        <dbReference type="PROSITE" id="PS51366"/>
    </source>
</evidence>
<feature type="region of interest" description="Disordered" evidence="14">
    <location>
        <begin position="1093"/>
        <end position="1144"/>
    </location>
</feature>
<evidence type="ECO:0000256" key="8">
    <source>
        <dbReference type="ARBA" id="ARBA00022845"/>
    </source>
</evidence>
<feature type="compositionally biased region" description="Gly residues" evidence="14">
    <location>
        <begin position="844"/>
        <end position="868"/>
    </location>
</feature>
<dbReference type="PANTHER" id="PTHR23253">
    <property type="entry name" value="EUKARYOTIC TRANSLATION INITIATION FACTOR 4 GAMMA"/>
    <property type="match status" value="1"/>
</dbReference>
<evidence type="ECO:0000313" key="18">
    <source>
        <dbReference type="Proteomes" id="UP001314263"/>
    </source>
</evidence>
<dbReference type="PROSITE" id="PS51363">
    <property type="entry name" value="W2"/>
    <property type="match status" value="1"/>
</dbReference>
<reference evidence="17 18" key="1">
    <citation type="submission" date="2023-10" db="EMBL/GenBank/DDBJ databases">
        <authorList>
            <person name="Maclean D."/>
            <person name="Macfadyen A."/>
        </authorList>
    </citation>
    <scope>NUCLEOTIDE SEQUENCE [LARGE SCALE GENOMIC DNA]</scope>
</reference>
<comment type="caution">
    <text evidence="17">The sequence shown here is derived from an EMBL/GenBank/DDBJ whole genome shotgun (WGS) entry which is preliminary data.</text>
</comment>
<feature type="compositionally biased region" description="Low complexity" evidence="14">
    <location>
        <begin position="667"/>
        <end position="676"/>
    </location>
</feature>
<feature type="region of interest" description="Disordered" evidence="14">
    <location>
        <begin position="1278"/>
        <end position="1324"/>
    </location>
</feature>
<dbReference type="Pfam" id="PF02847">
    <property type="entry name" value="MA3"/>
    <property type="match status" value="1"/>
</dbReference>
<comment type="function">
    <text evidence="11">Appears to play a role in the switch from cap-dependent to IRES-mediated translation during mitosis, apoptosis and viral infection. Cleaved by some caspases and viral proteases.</text>
</comment>
<comment type="similarity">
    <text evidence="1">Belongs to the eukaryotic initiation factor 4G family.</text>
</comment>
<keyword evidence="18" id="KW-1185">Reference proteome</keyword>
<feature type="compositionally biased region" description="Basic and acidic residues" evidence="14">
    <location>
        <begin position="680"/>
        <end position="692"/>
    </location>
</feature>
<dbReference type="InterPro" id="IPR003307">
    <property type="entry name" value="W2_domain"/>
</dbReference>
<evidence type="ECO:0000256" key="1">
    <source>
        <dbReference type="ARBA" id="ARBA00005775"/>
    </source>
</evidence>
<dbReference type="GO" id="GO:0003743">
    <property type="term" value="F:translation initiation factor activity"/>
    <property type="evidence" value="ECO:0007669"/>
    <property type="project" value="UniProtKB-KW"/>
</dbReference>
<comment type="subunit">
    <text evidence="13">Interacts with the serine/threonine protein kinases MKNK1 and MKNK2. Binds EIF4A and EIF3. Interacts with MIF4GD. Interacts with DAZAP2.</text>
</comment>
<feature type="compositionally biased region" description="Low complexity" evidence="14">
    <location>
        <begin position="743"/>
        <end position="755"/>
    </location>
</feature>
<evidence type="ECO:0000256" key="10">
    <source>
        <dbReference type="ARBA" id="ARBA00022990"/>
    </source>
</evidence>
<dbReference type="Pfam" id="PF02854">
    <property type="entry name" value="MIF4G"/>
    <property type="match status" value="1"/>
</dbReference>